<dbReference type="STRING" id="38300.SPRI_5533"/>
<dbReference type="InterPro" id="IPR025238">
    <property type="entry name" value="DUF4184"/>
</dbReference>
<dbReference type="GeneID" id="97233416"/>
<accession>A0A0M3QJT5</accession>
<proteinExistence type="predicted"/>
<dbReference type="Pfam" id="PF13803">
    <property type="entry name" value="DUF4184"/>
    <property type="match status" value="1"/>
</dbReference>
<reference evidence="1 2" key="1">
    <citation type="submission" date="2015-08" db="EMBL/GenBank/DDBJ databases">
        <title>Genome sequence of the pristinamycin over-producing bacterium Streptomyces pristinaespiralis HCCB10218.</title>
        <authorList>
            <person name="Tian J."/>
            <person name="Yang J."/>
            <person name="Li L."/>
            <person name="Ruan L."/>
            <person name="Wei W."/>
            <person name="Zheng G."/>
            <person name="Wei Z."/>
            <person name="Yang S."/>
            <person name="Ge M."/>
            <person name="Jiang W."/>
            <person name="Lu Y."/>
        </authorList>
    </citation>
    <scope>NUCLEOTIDE SEQUENCE [LARGE SCALE GENOMIC DNA]</scope>
    <source>
        <strain evidence="1 2">HCCB 10218</strain>
    </source>
</reference>
<dbReference type="PATRIC" id="fig|38300.4.peg.5796"/>
<dbReference type="RefSeq" id="WP_053557429.1">
    <property type="nucleotide sequence ID" value="NZ_CP011340.1"/>
</dbReference>
<name>A0A0M3QJT5_STRPR</name>
<dbReference type="KEGG" id="spri:SPRI_5533"/>
<gene>
    <name evidence="1" type="ORF">SPRI_5533</name>
</gene>
<dbReference type="OrthoDB" id="8481923at2"/>
<dbReference type="EMBL" id="CP011340">
    <property type="protein sequence ID" value="ALC23839.1"/>
    <property type="molecule type" value="Genomic_DNA"/>
</dbReference>
<protein>
    <submittedName>
        <fullName evidence="1">Membrane protein</fullName>
    </submittedName>
</protein>
<evidence type="ECO:0000313" key="2">
    <source>
        <dbReference type="Proteomes" id="UP000060513"/>
    </source>
</evidence>
<sequence>MPFTISHAAAVLPVLRRNGTARGPLYASALVLGSFAPDTTYFAASVLPDAMGFGAVTHGVLGVLTVDVAITAVLVCLWLLMRDPLVALLPAARQGRVYTLLRGRPRVRPPVSAALWFYVSAVIGASTHVVWDAFTHFDRWGVRMMPVLGEAVAGFPLYTYTQYGSSAVALVALVWFTATALRRAPASPQAPVMLLGRRARLLAAGLIAVCVLAGVAHRCVRWYQYWGRIETPLDIIPTACFGAGAGLAVGLVLYATAVRVRGRGRGPVPEASEAPPLPERSVRQG</sequence>
<dbReference type="AlphaFoldDB" id="A0A0M3QJT5"/>
<dbReference type="Proteomes" id="UP000060513">
    <property type="component" value="Chromosome"/>
</dbReference>
<evidence type="ECO:0000313" key="1">
    <source>
        <dbReference type="EMBL" id="ALC23839.1"/>
    </source>
</evidence>
<organism evidence="1">
    <name type="scientific">Streptomyces pristinaespiralis</name>
    <dbReference type="NCBI Taxonomy" id="38300"/>
    <lineage>
        <taxon>Bacteria</taxon>
        <taxon>Bacillati</taxon>
        <taxon>Actinomycetota</taxon>
        <taxon>Actinomycetes</taxon>
        <taxon>Kitasatosporales</taxon>
        <taxon>Streptomycetaceae</taxon>
        <taxon>Streptomyces</taxon>
    </lineage>
</organism>